<proteinExistence type="predicted"/>
<keyword evidence="1" id="KW-0472">Membrane</keyword>
<dbReference type="EMBL" id="JAABOQ010000005">
    <property type="protein sequence ID" value="NER18082.1"/>
    <property type="molecule type" value="Genomic_DNA"/>
</dbReference>
<evidence type="ECO:0000313" key="2">
    <source>
        <dbReference type="EMBL" id="NER18082.1"/>
    </source>
</evidence>
<protein>
    <submittedName>
        <fullName evidence="2">Uncharacterized protein</fullName>
    </submittedName>
</protein>
<evidence type="ECO:0000313" key="3">
    <source>
        <dbReference type="Proteomes" id="UP000474296"/>
    </source>
</evidence>
<feature type="transmembrane region" description="Helical" evidence="1">
    <location>
        <begin position="30"/>
        <end position="48"/>
    </location>
</feature>
<keyword evidence="3" id="KW-1185">Reference proteome</keyword>
<organism evidence="2 3">
    <name type="scientific">Spongiivirga citrea</name>
    <dbReference type="NCBI Taxonomy" id="1481457"/>
    <lineage>
        <taxon>Bacteria</taxon>
        <taxon>Pseudomonadati</taxon>
        <taxon>Bacteroidota</taxon>
        <taxon>Flavobacteriia</taxon>
        <taxon>Flavobacteriales</taxon>
        <taxon>Flavobacteriaceae</taxon>
        <taxon>Spongiivirga</taxon>
    </lineage>
</organism>
<dbReference type="RefSeq" id="WP_164032763.1">
    <property type="nucleotide sequence ID" value="NZ_JAABOQ010000005.1"/>
</dbReference>
<keyword evidence="1" id="KW-0812">Transmembrane</keyword>
<dbReference type="Proteomes" id="UP000474296">
    <property type="component" value="Unassembled WGS sequence"/>
</dbReference>
<evidence type="ECO:0000256" key="1">
    <source>
        <dbReference type="SAM" id="Phobius"/>
    </source>
</evidence>
<accession>A0A6M0CKD2</accession>
<reference evidence="2 3" key="1">
    <citation type="submission" date="2020-01" db="EMBL/GenBank/DDBJ databases">
        <title>Spongiivirga citrea KCTC 32990T.</title>
        <authorList>
            <person name="Wang G."/>
        </authorList>
    </citation>
    <scope>NUCLEOTIDE SEQUENCE [LARGE SCALE GENOMIC DNA]</scope>
    <source>
        <strain evidence="2 3">KCTC 32990</strain>
    </source>
</reference>
<gene>
    <name evidence="2" type="ORF">GWK10_12725</name>
</gene>
<comment type="caution">
    <text evidence="2">The sequence shown here is derived from an EMBL/GenBank/DDBJ whole genome shotgun (WGS) entry which is preliminary data.</text>
</comment>
<dbReference type="AlphaFoldDB" id="A0A6M0CKD2"/>
<feature type="transmembrane region" description="Helical" evidence="1">
    <location>
        <begin position="5"/>
        <end position="24"/>
    </location>
</feature>
<keyword evidence="1" id="KW-1133">Transmembrane helix</keyword>
<sequence length="77" mass="8620">MITSIIFRTALAANSLAIIVHLLTNWIDNVSLFMLLAFQTVIVSGYYINKIVTQVIASIDKELNDVDIIIRKKQALS</sequence>
<name>A0A6M0CKD2_9FLAO</name>